<dbReference type="KEGG" id="cyj:Cyan7822_6070"/>
<dbReference type="HOGENOM" id="CLU_2104954_0_0_3"/>
<dbReference type="RefSeq" id="WP_013334663.1">
    <property type="nucleotide sequence ID" value="NC_014533.1"/>
</dbReference>
<evidence type="ECO:0000313" key="1">
    <source>
        <dbReference type="EMBL" id="ADN17913.1"/>
    </source>
</evidence>
<accession>E0ULT3</accession>
<dbReference type="AlphaFoldDB" id="E0ULT3"/>
<reference evidence="2" key="1">
    <citation type="journal article" date="2011" name="MBio">
        <title>Novel metabolic attributes of the genus Cyanothece, comprising a group of unicellular nitrogen-fixing Cyanobacteria.</title>
        <authorList>
            <person name="Bandyopadhyay A."/>
            <person name="Elvitigala T."/>
            <person name="Welsh E."/>
            <person name="Stockel J."/>
            <person name="Liberton M."/>
            <person name="Min H."/>
            <person name="Sherman L.A."/>
            <person name="Pakrasi H.B."/>
        </authorList>
    </citation>
    <scope>NUCLEOTIDE SEQUENCE [LARGE SCALE GENOMIC DNA]</scope>
    <source>
        <strain evidence="2">PCC 7822</strain>
        <plasmid evidence="2">Cy782201</plasmid>
    </source>
</reference>
<sequence length="115" mass="12828">MVLQTAVKENLDTQAANTANVANVDWKTGQTCLHNGVKVVINWFVNKLVAKVTEYESNKRYEVAIVHLKPLITDGNNAAVANRVPSNRLSMRSQEIPEIVQTEQLDIFSPRQQPG</sequence>
<keyword evidence="2" id="KW-1185">Reference proteome</keyword>
<dbReference type="EMBL" id="CP002199">
    <property type="protein sequence ID" value="ADN17913.1"/>
    <property type="molecule type" value="Genomic_DNA"/>
</dbReference>
<evidence type="ECO:0000313" key="2">
    <source>
        <dbReference type="Proteomes" id="UP000008206"/>
    </source>
</evidence>
<organism evidence="1 2">
    <name type="scientific">Gloeothece verrucosa (strain PCC 7822)</name>
    <name type="common">Cyanothece sp. (strain PCC 7822)</name>
    <dbReference type="NCBI Taxonomy" id="497965"/>
    <lineage>
        <taxon>Bacteria</taxon>
        <taxon>Bacillati</taxon>
        <taxon>Cyanobacteriota</taxon>
        <taxon>Cyanophyceae</taxon>
        <taxon>Oscillatoriophycideae</taxon>
        <taxon>Chroococcales</taxon>
        <taxon>Aphanothecaceae</taxon>
        <taxon>Gloeothece</taxon>
        <taxon>Gloeothece verrucosa</taxon>
    </lineage>
</organism>
<geneLocation type="plasmid" evidence="1 2">
    <name>Cy782201</name>
</geneLocation>
<name>E0ULT3_GLOV7</name>
<proteinExistence type="predicted"/>
<dbReference type="Proteomes" id="UP000008206">
    <property type="component" value="Plasmid Cy782201"/>
</dbReference>
<gene>
    <name evidence="1" type="ordered locus">Cyan7822_6070</name>
</gene>
<protein>
    <submittedName>
        <fullName evidence="1">Uncharacterized protein</fullName>
    </submittedName>
</protein>
<keyword evidence="1" id="KW-0614">Plasmid</keyword>